<dbReference type="InterPro" id="IPR036291">
    <property type="entry name" value="NAD(P)-bd_dom_sf"/>
</dbReference>
<keyword evidence="6 11" id="KW-0566">Pantothenate biosynthesis</keyword>
<evidence type="ECO:0000259" key="12">
    <source>
        <dbReference type="Pfam" id="PF02558"/>
    </source>
</evidence>
<comment type="pathway">
    <text evidence="2 11">Cofactor biosynthesis; (R)-pantothenate biosynthesis; (R)-pantoate from 3-methyl-2-oxobutanoate: step 2/2.</text>
</comment>
<reference evidence="15" key="1">
    <citation type="journal article" date="2020" name="MBio">
        <title>Horizontal gene transfer to a defensive symbiont with a reduced genome amongst a multipartite beetle microbiome.</title>
        <authorList>
            <person name="Waterworth S.C."/>
            <person name="Florez L.V."/>
            <person name="Rees E.R."/>
            <person name="Hertweck C."/>
            <person name="Kaltenpoth M."/>
            <person name="Kwan J.C."/>
        </authorList>
    </citation>
    <scope>NUCLEOTIDE SEQUENCE [LARGE SCALE GENOMIC DNA]</scope>
</reference>
<dbReference type="AlphaFoldDB" id="A0A7V8JQN4"/>
<dbReference type="Proteomes" id="UP000461670">
    <property type="component" value="Unassembled WGS sequence"/>
</dbReference>
<dbReference type="InterPro" id="IPR003710">
    <property type="entry name" value="ApbA"/>
</dbReference>
<evidence type="ECO:0000313" key="15">
    <source>
        <dbReference type="Proteomes" id="UP000461670"/>
    </source>
</evidence>
<comment type="function">
    <text evidence="1 11">Catalyzes the NADPH-dependent reduction of ketopantoate into pantoic acid.</text>
</comment>
<keyword evidence="7 11" id="KW-0521">NADP</keyword>
<accession>A0A7V8JQN4</accession>
<evidence type="ECO:0000259" key="13">
    <source>
        <dbReference type="Pfam" id="PF08546"/>
    </source>
</evidence>
<dbReference type="FunFam" id="1.10.1040.10:FF:000017">
    <property type="entry name" value="2-dehydropantoate 2-reductase"/>
    <property type="match status" value="1"/>
</dbReference>
<evidence type="ECO:0000256" key="4">
    <source>
        <dbReference type="ARBA" id="ARBA00013014"/>
    </source>
</evidence>
<dbReference type="Pfam" id="PF02558">
    <property type="entry name" value="ApbA"/>
    <property type="match status" value="1"/>
</dbReference>
<feature type="domain" description="Ketopantoate reductase C-terminal" evidence="13">
    <location>
        <begin position="177"/>
        <end position="299"/>
    </location>
</feature>
<evidence type="ECO:0000256" key="6">
    <source>
        <dbReference type="ARBA" id="ARBA00022655"/>
    </source>
</evidence>
<evidence type="ECO:0000256" key="3">
    <source>
        <dbReference type="ARBA" id="ARBA00007870"/>
    </source>
</evidence>
<dbReference type="SUPFAM" id="SSF48179">
    <property type="entry name" value="6-phosphogluconate dehydrogenase C-terminal domain-like"/>
    <property type="match status" value="1"/>
</dbReference>
<evidence type="ECO:0000256" key="1">
    <source>
        <dbReference type="ARBA" id="ARBA00002919"/>
    </source>
</evidence>
<dbReference type="FunFam" id="3.40.50.720:FF:000307">
    <property type="entry name" value="2-dehydropantoate 2-reductase"/>
    <property type="match status" value="1"/>
</dbReference>
<dbReference type="SUPFAM" id="SSF51735">
    <property type="entry name" value="NAD(P)-binding Rossmann-fold domains"/>
    <property type="match status" value="1"/>
</dbReference>
<gene>
    <name evidence="14" type="ORF">GAK30_01739</name>
</gene>
<dbReference type="Gene3D" id="3.40.50.720">
    <property type="entry name" value="NAD(P)-binding Rossmann-like Domain"/>
    <property type="match status" value="1"/>
</dbReference>
<dbReference type="PANTHER" id="PTHR21708:SF26">
    <property type="entry name" value="2-DEHYDROPANTOATE 2-REDUCTASE"/>
    <property type="match status" value="1"/>
</dbReference>
<proteinExistence type="inferred from homology"/>
<dbReference type="InterPro" id="IPR013332">
    <property type="entry name" value="KPR_N"/>
</dbReference>
<evidence type="ECO:0000256" key="11">
    <source>
        <dbReference type="RuleBase" id="RU362068"/>
    </source>
</evidence>
<dbReference type="InterPro" id="IPR008927">
    <property type="entry name" value="6-PGluconate_DH-like_C_sf"/>
</dbReference>
<evidence type="ECO:0000256" key="10">
    <source>
        <dbReference type="ARBA" id="ARBA00048793"/>
    </source>
</evidence>
<dbReference type="NCBIfam" id="TIGR00745">
    <property type="entry name" value="apbA_panE"/>
    <property type="match status" value="1"/>
</dbReference>
<evidence type="ECO:0000256" key="5">
    <source>
        <dbReference type="ARBA" id="ARBA00019465"/>
    </source>
</evidence>
<protein>
    <recommendedName>
        <fullName evidence="5 11">2-dehydropantoate 2-reductase</fullName>
        <ecNumber evidence="4 11">1.1.1.169</ecNumber>
    </recommendedName>
    <alternativeName>
        <fullName evidence="9 11">Ketopantoate reductase</fullName>
    </alternativeName>
</protein>
<dbReference type="Pfam" id="PF08546">
    <property type="entry name" value="ApbA_C"/>
    <property type="match status" value="1"/>
</dbReference>
<dbReference type="GO" id="GO:0008677">
    <property type="term" value="F:2-dehydropantoate 2-reductase activity"/>
    <property type="evidence" value="ECO:0007669"/>
    <property type="project" value="UniProtKB-EC"/>
</dbReference>
<evidence type="ECO:0000256" key="2">
    <source>
        <dbReference type="ARBA" id="ARBA00004994"/>
    </source>
</evidence>
<dbReference type="GO" id="GO:0005737">
    <property type="term" value="C:cytoplasm"/>
    <property type="evidence" value="ECO:0007669"/>
    <property type="project" value="TreeGrafter"/>
</dbReference>
<dbReference type="EC" id="1.1.1.169" evidence="4 11"/>
<dbReference type="GO" id="GO:0015940">
    <property type="term" value="P:pantothenate biosynthetic process"/>
    <property type="evidence" value="ECO:0007669"/>
    <property type="project" value="UniProtKB-UniPathway"/>
</dbReference>
<dbReference type="InterPro" id="IPR051402">
    <property type="entry name" value="KPR-Related"/>
</dbReference>
<name>A0A7V8JQN4_9BURK</name>
<feature type="domain" description="Ketopantoate reductase N-terminal" evidence="12">
    <location>
        <begin position="3"/>
        <end position="149"/>
    </location>
</feature>
<evidence type="ECO:0000313" key="14">
    <source>
        <dbReference type="EMBL" id="KAF1021520.1"/>
    </source>
</evidence>
<dbReference type="InterPro" id="IPR013752">
    <property type="entry name" value="KPA_reductase"/>
</dbReference>
<dbReference type="EMBL" id="WNDQ01000020">
    <property type="protein sequence ID" value="KAF1021520.1"/>
    <property type="molecule type" value="Genomic_DNA"/>
</dbReference>
<evidence type="ECO:0000256" key="7">
    <source>
        <dbReference type="ARBA" id="ARBA00022857"/>
    </source>
</evidence>
<dbReference type="PANTHER" id="PTHR21708">
    <property type="entry name" value="PROBABLE 2-DEHYDROPANTOATE 2-REDUCTASE"/>
    <property type="match status" value="1"/>
</dbReference>
<sequence>MKILIVGAGAMGGYYGARLLQAGADVTFLVRPQRAALLADRGLRVRSDLGNFDAPVATVLREHLQPVYDLIVLSCKSYDLDAALDDIQPAMAGKTMMLPFLNGLGVYDQLDARFGRDRVLGGVAYIAVMLESDGAIRHFGSNDVVMIGARSSAGVACAEQFHARIKQSPGTRTLADNITHALWNKWVMLASGAAMTCLMRGTVGDILATRDGATLMQQAMAECRAVAAAEGVELTSDDVQRLEARLLDRQSAWAASMMRDIAQTAPRIEADAIVGNLLARAEQHHIETPVLRIAHCHLQVYERQQAKAAV</sequence>
<comment type="similarity">
    <text evidence="3 11">Belongs to the ketopantoate reductase family.</text>
</comment>
<evidence type="ECO:0000256" key="9">
    <source>
        <dbReference type="ARBA" id="ARBA00032024"/>
    </source>
</evidence>
<dbReference type="Gene3D" id="1.10.1040.10">
    <property type="entry name" value="N-(1-d-carboxylethyl)-l-norvaline Dehydrogenase, domain 2"/>
    <property type="match status" value="1"/>
</dbReference>
<comment type="caution">
    <text evidence="14">The sequence shown here is derived from an EMBL/GenBank/DDBJ whole genome shotgun (WGS) entry which is preliminary data.</text>
</comment>
<keyword evidence="8 11" id="KW-0560">Oxidoreductase</keyword>
<dbReference type="UniPathway" id="UPA00028">
    <property type="reaction ID" value="UER00004"/>
</dbReference>
<comment type="catalytic activity">
    <reaction evidence="10 11">
        <text>(R)-pantoate + NADP(+) = 2-dehydropantoate + NADPH + H(+)</text>
        <dbReference type="Rhea" id="RHEA:16233"/>
        <dbReference type="ChEBI" id="CHEBI:11561"/>
        <dbReference type="ChEBI" id="CHEBI:15378"/>
        <dbReference type="ChEBI" id="CHEBI:15980"/>
        <dbReference type="ChEBI" id="CHEBI:57783"/>
        <dbReference type="ChEBI" id="CHEBI:58349"/>
        <dbReference type="EC" id="1.1.1.169"/>
    </reaction>
</comment>
<organism evidence="14 15">
    <name type="scientific">Paracidovorax wautersii</name>
    <dbReference type="NCBI Taxonomy" id="1177982"/>
    <lineage>
        <taxon>Bacteria</taxon>
        <taxon>Pseudomonadati</taxon>
        <taxon>Pseudomonadota</taxon>
        <taxon>Betaproteobacteria</taxon>
        <taxon>Burkholderiales</taxon>
        <taxon>Comamonadaceae</taxon>
        <taxon>Paracidovorax</taxon>
    </lineage>
</organism>
<dbReference type="InterPro" id="IPR013328">
    <property type="entry name" value="6PGD_dom2"/>
</dbReference>
<evidence type="ECO:0000256" key="8">
    <source>
        <dbReference type="ARBA" id="ARBA00023002"/>
    </source>
</evidence>